<dbReference type="CDD" id="cd04301">
    <property type="entry name" value="NAT_SF"/>
    <property type="match status" value="1"/>
</dbReference>
<dbReference type="PROSITE" id="PS51186">
    <property type="entry name" value="GNAT"/>
    <property type="match status" value="1"/>
</dbReference>
<accession>A0A8H9GTD6</accession>
<reference evidence="2" key="2">
    <citation type="submission" date="2020-09" db="EMBL/GenBank/DDBJ databases">
        <authorList>
            <person name="Sun Q."/>
            <person name="Zhou Y."/>
        </authorList>
    </citation>
    <scope>NUCLEOTIDE SEQUENCE</scope>
    <source>
        <strain evidence="2">CGMCC 4.7138</strain>
    </source>
</reference>
<dbReference type="SUPFAM" id="SSF55729">
    <property type="entry name" value="Acyl-CoA N-acyltransferases (Nat)"/>
    <property type="match status" value="1"/>
</dbReference>
<dbReference type="Pfam" id="PF00583">
    <property type="entry name" value="Acetyltransf_1"/>
    <property type="match status" value="1"/>
</dbReference>
<comment type="caution">
    <text evidence="2">The sequence shown here is derived from an EMBL/GenBank/DDBJ whole genome shotgun (WGS) entry which is preliminary data.</text>
</comment>
<keyword evidence="3" id="KW-1185">Reference proteome</keyword>
<protein>
    <submittedName>
        <fullName evidence="2">GNAT family N-acetyltransferase</fullName>
    </submittedName>
</protein>
<dbReference type="EMBL" id="BMMN01000001">
    <property type="protein sequence ID" value="GGN97482.1"/>
    <property type="molecule type" value="Genomic_DNA"/>
</dbReference>
<dbReference type="Proteomes" id="UP000653480">
    <property type="component" value="Unassembled WGS sequence"/>
</dbReference>
<organism evidence="2 3">
    <name type="scientific">Microbispora bryophytorum</name>
    <dbReference type="NCBI Taxonomy" id="1460882"/>
    <lineage>
        <taxon>Bacteria</taxon>
        <taxon>Bacillati</taxon>
        <taxon>Actinomycetota</taxon>
        <taxon>Actinomycetes</taxon>
        <taxon>Streptosporangiales</taxon>
        <taxon>Streptosporangiaceae</taxon>
        <taxon>Microbispora</taxon>
    </lineage>
</organism>
<sequence>MKDLTIIRLPVDASADAALMTDVALLVNRVYAVAEQGLWRAGAERTSADEISRLTLAGEIAVARLEGRLVGCVRVRHLDDITGEFGMLAADPDHRGIGIGRELVHFAEQGCKNAGLAVMQLEVLFPREWSHPSKEFLATWYTSIGYRKVRTGVIDESYPHLAPLLATPCAFVVYNKDLLSEPSTPWYVHVLGGPKGPVRPTGDRQPED</sequence>
<feature type="domain" description="N-acetyltransferase" evidence="1">
    <location>
        <begin position="18"/>
        <end position="170"/>
    </location>
</feature>
<dbReference type="InterPro" id="IPR000182">
    <property type="entry name" value="GNAT_dom"/>
</dbReference>
<keyword evidence="2" id="KW-0808">Transferase</keyword>
<evidence type="ECO:0000313" key="2">
    <source>
        <dbReference type="EMBL" id="GGN97482.1"/>
    </source>
</evidence>
<gene>
    <name evidence="2" type="ORF">GCM10011574_01110</name>
</gene>
<proteinExistence type="predicted"/>
<evidence type="ECO:0000259" key="1">
    <source>
        <dbReference type="PROSITE" id="PS51186"/>
    </source>
</evidence>
<reference evidence="2" key="1">
    <citation type="journal article" date="2014" name="Int. J. Syst. Evol. Microbiol.">
        <title>Complete genome sequence of Corynebacterium casei LMG S-19264T (=DSM 44701T), isolated from a smear-ripened cheese.</title>
        <authorList>
            <consortium name="US DOE Joint Genome Institute (JGI-PGF)"/>
            <person name="Walter F."/>
            <person name="Albersmeier A."/>
            <person name="Kalinowski J."/>
            <person name="Ruckert C."/>
        </authorList>
    </citation>
    <scope>NUCLEOTIDE SEQUENCE</scope>
    <source>
        <strain evidence="2">CGMCC 4.7138</strain>
    </source>
</reference>
<dbReference type="AlphaFoldDB" id="A0A8H9GTD6"/>
<evidence type="ECO:0000313" key="3">
    <source>
        <dbReference type="Proteomes" id="UP000653480"/>
    </source>
</evidence>
<dbReference type="Gene3D" id="3.40.630.30">
    <property type="match status" value="1"/>
</dbReference>
<dbReference type="InterPro" id="IPR016181">
    <property type="entry name" value="Acyl_CoA_acyltransferase"/>
</dbReference>
<dbReference type="GO" id="GO:0016747">
    <property type="term" value="F:acyltransferase activity, transferring groups other than amino-acyl groups"/>
    <property type="evidence" value="ECO:0007669"/>
    <property type="project" value="InterPro"/>
</dbReference>
<name>A0A8H9GTD6_9ACTN</name>